<keyword evidence="6 10" id="KW-0812">Transmembrane</keyword>
<dbReference type="GO" id="GO:0015031">
    <property type="term" value="P:protein transport"/>
    <property type="evidence" value="ECO:0007669"/>
    <property type="project" value="UniProtKB-KW"/>
</dbReference>
<evidence type="ECO:0000313" key="12">
    <source>
        <dbReference type="EMBL" id="URW79680.1"/>
    </source>
</evidence>
<dbReference type="PANTHER" id="PTHR33446">
    <property type="entry name" value="PROTEIN TONB-RELATED"/>
    <property type="match status" value="1"/>
</dbReference>
<dbReference type="FunFam" id="3.30.1150.10:FF:000002">
    <property type="entry name" value="Energy transducer TonB"/>
    <property type="match status" value="1"/>
</dbReference>
<reference evidence="12" key="1">
    <citation type="submission" date="2022-05" db="EMBL/GenBank/DDBJ databases">
        <authorList>
            <person name="Sun X."/>
        </authorList>
    </citation>
    <scope>NUCLEOTIDE SEQUENCE</scope>
    <source>
        <strain evidence="12">Ai-910</strain>
    </source>
</reference>
<dbReference type="PROSITE" id="PS52015">
    <property type="entry name" value="TONB_CTD"/>
    <property type="match status" value="1"/>
</dbReference>
<dbReference type="RefSeq" id="WP_250723724.1">
    <property type="nucleotide sequence ID" value="NZ_CP098400.1"/>
</dbReference>
<sequence>MIEVKKSPEADLEKRKPVFTEIGLIVVLSLVLVAFEWTWTDVNVNVKANDNLVQVEEEIVPITRQEDNTPPPTPEMPRALDVLNIVDDLVDIDEDFEILTSEFSEDAAVDFTQIYQPAVEDAREESDEIFRIVEQMPEFPGGEQALYKYIADNIRYPIIAEENGIYGKVYVQFVVNEKGEVTNVELFRGVDPHLDREALRVVQSMPRWKPGKQRNMYVKVAFIIPVNFVLQQR</sequence>
<keyword evidence="3" id="KW-0813">Transport</keyword>
<feature type="domain" description="TonB C-terminal" evidence="11">
    <location>
        <begin position="141"/>
        <end position="233"/>
    </location>
</feature>
<evidence type="ECO:0000259" key="11">
    <source>
        <dbReference type="PROSITE" id="PS52015"/>
    </source>
</evidence>
<feature type="transmembrane region" description="Helical" evidence="10">
    <location>
        <begin position="21"/>
        <end position="39"/>
    </location>
</feature>
<dbReference type="Proteomes" id="UP001056426">
    <property type="component" value="Chromosome"/>
</dbReference>
<dbReference type="GO" id="GO:0055085">
    <property type="term" value="P:transmembrane transport"/>
    <property type="evidence" value="ECO:0007669"/>
    <property type="project" value="InterPro"/>
</dbReference>
<reference evidence="12" key="2">
    <citation type="submission" date="2022-06" db="EMBL/GenBank/DDBJ databases">
        <title>Xiashengella guii gen. nov. sp. nov., a bacterium isolated form anaerobic digestion tank.</title>
        <authorList>
            <person name="Huang H."/>
        </authorList>
    </citation>
    <scope>NUCLEOTIDE SEQUENCE</scope>
    <source>
        <strain evidence="12">Ai-910</strain>
    </source>
</reference>
<comment type="similarity">
    <text evidence="2">Belongs to the TonB family.</text>
</comment>
<dbReference type="KEGG" id="alkq:M9189_12570"/>
<dbReference type="Pfam" id="PF03544">
    <property type="entry name" value="TonB_C"/>
    <property type="match status" value="1"/>
</dbReference>
<dbReference type="SUPFAM" id="SSF74653">
    <property type="entry name" value="TolA/TonB C-terminal domain"/>
    <property type="match status" value="1"/>
</dbReference>
<evidence type="ECO:0000256" key="7">
    <source>
        <dbReference type="ARBA" id="ARBA00022927"/>
    </source>
</evidence>
<dbReference type="Gene3D" id="3.30.1150.10">
    <property type="match status" value="1"/>
</dbReference>
<evidence type="ECO:0000256" key="10">
    <source>
        <dbReference type="SAM" id="Phobius"/>
    </source>
</evidence>
<keyword evidence="13" id="KW-1185">Reference proteome</keyword>
<dbReference type="EMBL" id="CP098400">
    <property type="protein sequence ID" value="URW79680.1"/>
    <property type="molecule type" value="Genomic_DNA"/>
</dbReference>
<keyword evidence="5" id="KW-0997">Cell inner membrane</keyword>
<dbReference type="GO" id="GO:0098797">
    <property type="term" value="C:plasma membrane protein complex"/>
    <property type="evidence" value="ECO:0007669"/>
    <property type="project" value="TreeGrafter"/>
</dbReference>
<evidence type="ECO:0000256" key="1">
    <source>
        <dbReference type="ARBA" id="ARBA00004383"/>
    </source>
</evidence>
<dbReference type="InterPro" id="IPR051045">
    <property type="entry name" value="TonB-dependent_transducer"/>
</dbReference>
<keyword evidence="7" id="KW-0653">Protein transport</keyword>
<proteinExistence type="inferred from homology"/>
<evidence type="ECO:0000256" key="4">
    <source>
        <dbReference type="ARBA" id="ARBA00022475"/>
    </source>
</evidence>
<keyword evidence="9 10" id="KW-0472">Membrane</keyword>
<evidence type="ECO:0000256" key="5">
    <source>
        <dbReference type="ARBA" id="ARBA00022519"/>
    </source>
</evidence>
<evidence type="ECO:0000256" key="6">
    <source>
        <dbReference type="ARBA" id="ARBA00022692"/>
    </source>
</evidence>
<dbReference type="PANTHER" id="PTHR33446:SF2">
    <property type="entry name" value="PROTEIN TONB"/>
    <property type="match status" value="1"/>
</dbReference>
<accession>A0A9J6ZR10</accession>
<evidence type="ECO:0000256" key="9">
    <source>
        <dbReference type="ARBA" id="ARBA00023136"/>
    </source>
</evidence>
<dbReference type="GO" id="GO:0031992">
    <property type="term" value="F:energy transducer activity"/>
    <property type="evidence" value="ECO:0007669"/>
    <property type="project" value="TreeGrafter"/>
</dbReference>
<keyword evidence="4" id="KW-1003">Cell membrane</keyword>
<organism evidence="12 13">
    <name type="scientific">Xiashengella succiniciproducens</name>
    <dbReference type="NCBI Taxonomy" id="2949635"/>
    <lineage>
        <taxon>Bacteria</taxon>
        <taxon>Pseudomonadati</taxon>
        <taxon>Bacteroidota</taxon>
        <taxon>Bacteroidia</taxon>
        <taxon>Marinilabiliales</taxon>
        <taxon>Marinilabiliaceae</taxon>
        <taxon>Xiashengella</taxon>
    </lineage>
</organism>
<protein>
    <submittedName>
        <fullName evidence="12">Energy transducer TonB</fullName>
    </submittedName>
</protein>
<evidence type="ECO:0000256" key="3">
    <source>
        <dbReference type="ARBA" id="ARBA00022448"/>
    </source>
</evidence>
<evidence type="ECO:0000313" key="13">
    <source>
        <dbReference type="Proteomes" id="UP001056426"/>
    </source>
</evidence>
<gene>
    <name evidence="12" type="ORF">M9189_12570</name>
</gene>
<evidence type="ECO:0000256" key="2">
    <source>
        <dbReference type="ARBA" id="ARBA00006555"/>
    </source>
</evidence>
<dbReference type="InterPro" id="IPR006260">
    <property type="entry name" value="TonB/TolA_C"/>
</dbReference>
<keyword evidence="8 10" id="KW-1133">Transmembrane helix</keyword>
<evidence type="ECO:0000256" key="8">
    <source>
        <dbReference type="ARBA" id="ARBA00022989"/>
    </source>
</evidence>
<dbReference type="InterPro" id="IPR037682">
    <property type="entry name" value="TonB_C"/>
</dbReference>
<dbReference type="AlphaFoldDB" id="A0A9J6ZR10"/>
<name>A0A9J6ZR10_9BACT</name>
<dbReference type="NCBIfam" id="TIGR01352">
    <property type="entry name" value="tonB_Cterm"/>
    <property type="match status" value="1"/>
</dbReference>
<comment type="subcellular location">
    <subcellularLocation>
        <location evidence="1">Cell inner membrane</location>
        <topology evidence="1">Single-pass membrane protein</topology>
        <orientation evidence="1">Periplasmic side</orientation>
    </subcellularLocation>
</comment>